<gene>
    <name evidence="1" type="ORF">PSON_ATCC_30995.1.T1490044</name>
</gene>
<sequence>MKALQSQQNSSNSSLKLPLQFLPLYQITNPFLFPLSSLFQIWKIRKNQYCNDYSKLGYMLTLFLFSQPTNKLIYSEDQLPYIVSI</sequence>
<comment type="caution">
    <text evidence="1">The sequence shown here is derived from an EMBL/GenBank/DDBJ whole genome shotgun (WGS) entry which is preliminary data.</text>
</comment>
<keyword evidence="2" id="KW-1185">Reference proteome</keyword>
<name>A0A8S1RAZ9_9CILI</name>
<dbReference type="EMBL" id="CAJJDN010000149">
    <property type="protein sequence ID" value="CAD8124100.1"/>
    <property type="molecule type" value="Genomic_DNA"/>
</dbReference>
<protein>
    <submittedName>
        <fullName evidence="1">Uncharacterized protein</fullName>
    </submittedName>
</protein>
<dbReference type="Proteomes" id="UP000692954">
    <property type="component" value="Unassembled WGS sequence"/>
</dbReference>
<reference evidence="1" key="1">
    <citation type="submission" date="2021-01" db="EMBL/GenBank/DDBJ databases">
        <authorList>
            <consortium name="Genoscope - CEA"/>
            <person name="William W."/>
        </authorList>
    </citation>
    <scope>NUCLEOTIDE SEQUENCE</scope>
</reference>
<dbReference type="AlphaFoldDB" id="A0A8S1RAZ9"/>
<evidence type="ECO:0000313" key="2">
    <source>
        <dbReference type="Proteomes" id="UP000692954"/>
    </source>
</evidence>
<organism evidence="1 2">
    <name type="scientific">Paramecium sonneborni</name>
    <dbReference type="NCBI Taxonomy" id="65129"/>
    <lineage>
        <taxon>Eukaryota</taxon>
        <taxon>Sar</taxon>
        <taxon>Alveolata</taxon>
        <taxon>Ciliophora</taxon>
        <taxon>Intramacronucleata</taxon>
        <taxon>Oligohymenophorea</taxon>
        <taxon>Peniculida</taxon>
        <taxon>Parameciidae</taxon>
        <taxon>Paramecium</taxon>
    </lineage>
</organism>
<evidence type="ECO:0000313" key="1">
    <source>
        <dbReference type="EMBL" id="CAD8124100.1"/>
    </source>
</evidence>
<proteinExistence type="predicted"/>
<accession>A0A8S1RAZ9</accession>